<dbReference type="GO" id="GO:0016616">
    <property type="term" value="F:oxidoreductase activity, acting on the CH-OH group of donors, NAD or NADP as acceptor"/>
    <property type="evidence" value="ECO:0007669"/>
    <property type="project" value="InterPro"/>
</dbReference>
<name>A0A0C3J9N7_PISTI</name>
<protein>
    <recommendedName>
        <fullName evidence="1">3-beta hydroxysteroid dehydrogenase/isomerase domain-containing protein</fullName>
    </recommendedName>
</protein>
<evidence type="ECO:0000313" key="2">
    <source>
        <dbReference type="EMBL" id="KIN94371.1"/>
    </source>
</evidence>
<dbReference type="Proteomes" id="UP000054217">
    <property type="component" value="Unassembled WGS sequence"/>
</dbReference>
<accession>A0A0C3J9N7</accession>
<feature type="domain" description="3-beta hydroxysteroid dehydrogenase/isomerase" evidence="1">
    <location>
        <begin position="1"/>
        <end position="83"/>
    </location>
</feature>
<dbReference type="GO" id="GO:0006694">
    <property type="term" value="P:steroid biosynthetic process"/>
    <property type="evidence" value="ECO:0007669"/>
    <property type="project" value="InterPro"/>
</dbReference>
<dbReference type="HOGENOM" id="CLU_1723126_0_0_1"/>
<dbReference type="InParanoid" id="A0A0C3J9N7"/>
<sequence length="152" mass="17215">MIFGPGDHQTMSDLYQAYQCNQSHIQLGDNNNLFDYTYISYVAQVHLLTAEILVPPPFTTIKTQRILHCTLPPIHATTEYHCMLHSSTQLLGPYVMPPPNAEHIHLRSTSRLTHMNSSTPLSDLVDGQAFSITSGESVYFWDISRACDDYEQ</sequence>
<evidence type="ECO:0000313" key="3">
    <source>
        <dbReference type="Proteomes" id="UP000054217"/>
    </source>
</evidence>
<gene>
    <name evidence="2" type="ORF">M404DRAFT_168526</name>
</gene>
<dbReference type="AlphaFoldDB" id="A0A0C3J9N7"/>
<dbReference type="InterPro" id="IPR002225">
    <property type="entry name" value="3Beta_OHSteriod_DH/Estase"/>
</dbReference>
<keyword evidence="3" id="KW-1185">Reference proteome</keyword>
<evidence type="ECO:0000259" key="1">
    <source>
        <dbReference type="Pfam" id="PF01073"/>
    </source>
</evidence>
<proteinExistence type="predicted"/>
<reference evidence="2 3" key="1">
    <citation type="submission" date="2014-04" db="EMBL/GenBank/DDBJ databases">
        <authorList>
            <consortium name="DOE Joint Genome Institute"/>
            <person name="Kuo A."/>
            <person name="Kohler A."/>
            <person name="Costa M.D."/>
            <person name="Nagy L.G."/>
            <person name="Floudas D."/>
            <person name="Copeland A."/>
            <person name="Barry K.W."/>
            <person name="Cichocki N."/>
            <person name="Veneault-Fourrey C."/>
            <person name="LaButti K."/>
            <person name="Lindquist E.A."/>
            <person name="Lipzen A."/>
            <person name="Lundell T."/>
            <person name="Morin E."/>
            <person name="Murat C."/>
            <person name="Sun H."/>
            <person name="Tunlid A."/>
            <person name="Henrissat B."/>
            <person name="Grigoriev I.V."/>
            <person name="Hibbett D.S."/>
            <person name="Martin F."/>
            <person name="Nordberg H.P."/>
            <person name="Cantor M.N."/>
            <person name="Hua S.X."/>
        </authorList>
    </citation>
    <scope>NUCLEOTIDE SEQUENCE [LARGE SCALE GENOMIC DNA]</scope>
    <source>
        <strain evidence="2 3">Marx 270</strain>
    </source>
</reference>
<dbReference type="OrthoDB" id="10058185at2759"/>
<dbReference type="STRING" id="870435.A0A0C3J9N7"/>
<reference evidence="3" key="2">
    <citation type="submission" date="2015-01" db="EMBL/GenBank/DDBJ databases">
        <title>Evolutionary Origins and Diversification of the Mycorrhizal Mutualists.</title>
        <authorList>
            <consortium name="DOE Joint Genome Institute"/>
            <consortium name="Mycorrhizal Genomics Consortium"/>
            <person name="Kohler A."/>
            <person name="Kuo A."/>
            <person name="Nagy L.G."/>
            <person name="Floudas D."/>
            <person name="Copeland A."/>
            <person name="Barry K.W."/>
            <person name="Cichocki N."/>
            <person name="Veneault-Fourrey C."/>
            <person name="LaButti K."/>
            <person name="Lindquist E.A."/>
            <person name="Lipzen A."/>
            <person name="Lundell T."/>
            <person name="Morin E."/>
            <person name="Murat C."/>
            <person name="Riley R."/>
            <person name="Ohm R."/>
            <person name="Sun H."/>
            <person name="Tunlid A."/>
            <person name="Henrissat B."/>
            <person name="Grigoriev I.V."/>
            <person name="Hibbett D.S."/>
            <person name="Martin F."/>
        </authorList>
    </citation>
    <scope>NUCLEOTIDE SEQUENCE [LARGE SCALE GENOMIC DNA]</scope>
    <source>
        <strain evidence="3">Marx 270</strain>
    </source>
</reference>
<dbReference type="Pfam" id="PF01073">
    <property type="entry name" value="3Beta_HSD"/>
    <property type="match status" value="1"/>
</dbReference>
<dbReference type="EMBL" id="KN832101">
    <property type="protein sequence ID" value="KIN94371.1"/>
    <property type="molecule type" value="Genomic_DNA"/>
</dbReference>
<organism evidence="2 3">
    <name type="scientific">Pisolithus tinctorius Marx 270</name>
    <dbReference type="NCBI Taxonomy" id="870435"/>
    <lineage>
        <taxon>Eukaryota</taxon>
        <taxon>Fungi</taxon>
        <taxon>Dikarya</taxon>
        <taxon>Basidiomycota</taxon>
        <taxon>Agaricomycotina</taxon>
        <taxon>Agaricomycetes</taxon>
        <taxon>Agaricomycetidae</taxon>
        <taxon>Boletales</taxon>
        <taxon>Sclerodermatineae</taxon>
        <taxon>Pisolithaceae</taxon>
        <taxon>Pisolithus</taxon>
    </lineage>
</organism>